<dbReference type="PANTHER" id="PTHR37293:SF5">
    <property type="entry name" value="DNA REPLICATION PROTEIN"/>
    <property type="match status" value="1"/>
</dbReference>
<gene>
    <name evidence="3" type="ORF">JKK62_10860</name>
</gene>
<dbReference type="InterPro" id="IPR053162">
    <property type="entry name" value="DnaD"/>
</dbReference>
<dbReference type="InterPro" id="IPR006343">
    <property type="entry name" value="DnaB/C_C"/>
</dbReference>
<evidence type="ECO:0000256" key="1">
    <source>
        <dbReference type="ARBA" id="ARBA00093462"/>
    </source>
</evidence>
<dbReference type="EMBL" id="JAEQMG010000116">
    <property type="protein sequence ID" value="MBK6089131.1"/>
    <property type="molecule type" value="Genomic_DNA"/>
</dbReference>
<accession>A0A935C2B4</accession>
<dbReference type="PANTHER" id="PTHR37293">
    <property type="entry name" value="PHAGE REPLICATION PROTEIN-RELATED"/>
    <property type="match status" value="1"/>
</dbReference>
<sequence>VTINLGAWRSVFAVPSKVVDEGLKFSDGVKLKVLLYVLRNADKTLDNKDISACTGVNVTDIPEALDYWVSMGILQKDNQVYSPVNNSEKEISSLQEPVFQEPEVKETPIAEEIPAEPEKPHFTVTKPQKPDYVFTVQQLAVDEELKIIVSEAQTALGKTLSTADISTLLMLKDTCGLPLDVILMLIQYAISLDKGNMRTIERLGVSWANDGVNSVEEADNKIRLATQRTKCYSIVSSSFGLKNAGSPSKKQLDYCNTWVSEWKFSPDMLREAYERCVDTKGEMKFNYIDGILKRWHSNGIRNKNDLAQFENAKKKKEPVSAASSYDIEELEQINRLDDFE</sequence>
<keyword evidence="4" id="KW-1185">Reference proteome</keyword>
<dbReference type="SUPFAM" id="SSF158499">
    <property type="entry name" value="DnaD domain-like"/>
    <property type="match status" value="2"/>
</dbReference>
<name>A0A935C2B4_9FIRM</name>
<evidence type="ECO:0000259" key="2">
    <source>
        <dbReference type="Pfam" id="PF07261"/>
    </source>
</evidence>
<dbReference type="Proteomes" id="UP000633365">
    <property type="component" value="Unassembled WGS sequence"/>
</dbReference>
<dbReference type="AlphaFoldDB" id="A0A935C2B4"/>
<comment type="caution">
    <text evidence="3">The sequence shown here is derived from an EMBL/GenBank/DDBJ whole genome shotgun (WGS) entry which is preliminary data.</text>
</comment>
<reference evidence="3" key="1">
    <citation type="submission" date="2021-01" db="EMBL/GenBank/DDBJ databases">
        <title>Genome public.</title>
        <authorList>
            <person name="Liu C."/>
            <person name="Sun Q."/>
        </authorList>
    </citation>
    <scope>NUCLEOTIDE SEQUENCE</scope>
    <source>
        <strain evidence="3">M6</strain>
    </source>
</reference>
<evidence type="ECO:0000313" key="3">
    <source>
        <dbReference type="EMBL" id="MBK6089131.1"/>
    </source>
</evidence>
<evidence type="ECO:0000313" key="4">
    <source>
        <dbReference type="Proteomes" id="UP000633365"/>
    </source>
</evidence>
<proteinExistence type="inferred from homology"/>
<dbReference type="NCBIfam" id="TIGR01446">
    <property type="entry name" value="DnaD_dom"/>
    <property type="match status" value="2"/>
</dbReference>
<dbReference type="RefSeq" id="WP_201427925.1">
    <property type="nucleotide sequence ID" value="NZ_JAEQMG010000116.1"/>
</dbReference>
<organism evidence="3 4">
    <name type="scientific">Ruminococcus difficilis</name>
    <dbReference type="NCBI Taxonomy" id="2763069"/>
    <lineage>
        <taxon>Bacteria</taxon>
        <taxon>Bacillati</taxon>
        <taxon>Bacillota</taxon>
        <taxon>Clostridia</taxon>
        <taxon>Eubacteriales</taxon>
        <taxon>Oscillospiraceae</taxon>
        <taxon>Ruminococcus</taxon>
    </lineage>
</organism>
<feature type="domain" description="DnaB/C C-terminal" evidence="2">
    <location>
        <begin position="152"/>
        <end position="221"/>
    </location>
</feature>
<dbReference type="InterPro" id="IPR034829">
    <property type="entry name" value="DnaD-like_sf"/>
</dbReference>
<feature type="domain" description="DnaB/C C-terminal" evidence="2">
    <location>
        <begin position="245"/>
        <end position="309"/>
    </location>
</feature>
<protein>
    <submittedName>
        <fullName evidence="3">DnaD domain protein</fullName>
    </submittedName>
</protein>
<comment type="similarity">
    <text evidence="1">Belongs to the DnaB/DnaD family.</text>
</comment>
<dbReference type="Pfam" id="PF07261">
    <property type="entry name" value="DnaB_2"/>
    <property type="match status" value="2"/>
</dbReference>
<dbReference type="Gene3D" id="1.10.10.630">
    <property type="entry name" value="DnaD domain-like"/>
    <property type="match status" value="2"/>
</dbReference>
<feature type="non-terminal residue" evidence="3">
    <location>
        <position position="1"/>
    </location>
</feature>